<dbReference type="InterPro" id="IPR000808">
    <property type="entry name" value="Mrp-like_CS"/>
</dbReference>
<dbReference type="AlphaFoldDB" id="A0A4V1N5F1"/>
<keyword evidence="11" id="KW-1185">Reference proteome</keyword>
<evidence type="ECO:0000256" key="8">
    <source>
        <dbReference type="HAMAP-Rule" id="MF_02040"/>
    </source>
</evidence>
<comment type="similarity">
    <text evidence="2">In the C-terminal section; belongs to the Mrp/NBP35 ATP-binding proteins family.</text>
</comment>
<dbReference type="HAMAP" id="MF_02040">
    <property type="entry name" value="Mrp_NBP35"/>
    <property type="match status" value="1"/>
</dbReference>
<comment type="function">
    <text evidence="8">Binds and transfers iron-sulfur (Fe-S) clusters to target apoproteins. Can hydrolyze ATP.</text>
</comment>
<keyword evidence="8" id="KW-0378">Hydrolase</keyword>
<comment type="subunit">
    <text evidence="8">Homodimer.</text>
</comment>
<dbReference type="Gene3D" id="3.40.50.300">
    <property type="entry name" value="P-loop containing nucleotide triphosphate hydrolases"/>
    <property type="match status" value="1"/>
</dbReference>
<dbReference type="InterPro" id="IPR027417">
    <property type="entry name" value="P-loop_NTPase"/>
</dbReference>
<keyword evidence="6 8" id="KW-0408">Iron</keyword>
<evidence type="ECO:0000313" key="11">
    <source>
        <dbReference type="Proteomes" id="UP000289734"/>
    </source>
</evidence>
<dbReference type="SUPFAM" id="SSF52540">
    <property type="entry name" value="P-loop containing nucleoside triphosphate hydrolases"/>
    <property type="match status" value="1"/>
</dbReference>
<proteinExistence type="inferred from homology"/>
<keyword evidence="5 8" id="KW-0067">ATP-binding</keyword>
<name>A0A4V1N5F1_9FLAO</name>
<protein>
    <recommendedName>
        <fullName evidence="8">Iron-sulfur cluster carrier protein</fullName>
    </recommendedName>
</protein>
<sequence length="382" mass="41072">MMKLDRKEILKALETISVAGEGKNMVESGAVQNVLTFGDEVVVDLLLSTPALHIKKRAEVDIIKTIHDLVYEKAKVKVNIKIEAPQKPENPNLIKGKPIPGISNIVAVASGKGGVGKSTVTANLAVTLAKMGFNVGVLDADIYGPSMPIMFDVENEKPISVEVDGKSKMKPVESYEVKILSIGFFTKPDQAVIWRGPMAAKALNQMIFDADWGQLDFLLIDLPPGTGDIHLSIMQSLPITGAVVVSTPQAVALADAKKGVSMFKSDAISVPVLGIIENMAYFTPEELPNNKYYIFGKEGAKNLAEDLQVPVLGEIPLVQSIREAGDYGRPAALQTATPLETAFEEIARNVVQEVVERNETLPPTEAIKITTMAGCSAVKGKK</sequence>
<dbReference type="PROSITE" id="PS01215">
    <property type="entry name" value="MRP"/>
    <property type="match status" value="1"/>
</dbReference>
<evidence type="ECO:0000256" key="1">
    <source>
        <dbReference type="ARBA" id="ARBA00007352"/>
    </source>
</evidence>
<dbReference type="GO" id="GO:0016226">
    <property type="term" value="P:iron-sulfur cluster assembly"/>
    <property type="evidence" value="ECO:0007669"/>
    <property type="project" value="InterPro"/>
</dbReference>
<dbReference type="OrthoDB" id="9809679at2"/>
<dbReference type="InterPro" id="IPR034904">
    <property type="entry name" value="FSCA_dom_sf"/>
</dbReference>
<dbReference type="Pfam" id="PF01883">
    <property type="entry name" value="FeS_assembly_P"/>
    <property type="match status" value="1"/>
</dbReference>
<evidence type="ECO:0000313" key="10">
    <source>
        <dbReference type="EMBL" id="RXR35446.1"/>
    </source>
</evidence>
<keyword evidence="3 8" id="KW-0479">Metal-binding</keyword>
<reference evidence="11" key="1">
    <citation type="submission" date="2019-01" db="EMBL/GenBank/DDBJ databases">
        <title>Cytophagaceae bacterium strain CAR-16.</title>
        <authorList>
            <person name="Chen W.-M."/>
        </authorList>
    </citation>
    <scope>NUCLEOTIDE SEQUENCE [LARGE SCALE GENOMIC DNA]</scope>
    <source>
        <strain evidence="11">ICH-30</strain>
    </source>
</reference>
<keyword evidence="7 8" id="KW-0411">Iron-sulfur</keyword>
<dbReference type="GO" id="GO:0051539">
    <property type="term" value="F:4 iron, 4 sulfur cluster binding"/>
    <property type="evidence" value="ECO:0007669"/>
    <property type="project" value="TreeGrafter"/>
</dbReference>
<accession>A0A4V1N5F1</accession>
<dbReference type="PANTHER" id="PTHR42961:SF2">
    <property type="entry name" value="IRON-SULFUR PROTEIN NUBPL"/>
    <property type="match status" value="1"/>
</dbReference>
<dbReference type="InterPro" id="IPR044304">
    <property type="entry name" value="NUBPL-like"/>
</dbReference>
<comment type="similarity">
    <text evidence="8">Belongs to the Mrp/NBP35 ATP-binding proteins family.</text>
</comment>
<dbReference type="Proteomes" id="UP000289734">
    <property type="component" value="Unassembled WGS sequence"/>
</dbReference>
<dbReference type="FunFam" id="3.40.50.300:FF:001119">
    <property type="entry name" value="Iron-sulfur cluster carrier protein"/>
    <property type="match status" value="1"/>
</dbReference>
<dbReference type="GO" id="GO:0005524">
    <property type="term" value="F:ATP binding"/>
    <property type="evidence" value="ECO:0007669"/>
    <property type="project" value="UniProtKB-UniRule"/>
</dbReference>
<feature type="binding site" evidence="8">
    <location>
        <begin position="111"/>
        <end position="118"/>
    </location>
    <ligand>
        <name>ATP</name>
        <dbReference type="ChEBI" id="CHEBI:30616"/>
    </ligand>
</feature>
<evidence type="ECO:0000256" key="3">
    <source>
        <dbReference type="ARBA" id="ARBA00022723"/>
    </source>
</evidence>
<dbReference type="CDD" id="cd02037">
    <property type="entry name" value="Mrp_NBP35"/>
    <property type="match status" value="1"/>
</dbReference>
<dbReference type="InterPro" id="IPR002744">
    <property type="entry name" value="MIP18-like"/>
</dbReference>
<dbReference type="InterPro" id="IPR033756">
    <property type="entry name" value="YlxH/NBP35"/>
</dbReference>
<evidence type="ECO:0000256" key="7">
    <source>
        <dbReference type="ARBA" id="ARBA00023014"/>
    </source>
</evidence>
<comment type="similarity">
    <text evidence="1">In the N-terminal section; belongs to the MIP18 family.</text>
</comment>
<dbReference type="PANTHER" id="PTHR42961">
    <property type="entry name" value="IRON-SULFUR PROTEIN NUBPL"/>
    <property type="match status" value="1"/>
</dbReference>
<evidence type="ECO:0000256" key="2">
    <source>
        <dbReference type="ARBA" id="ARBA00008205"/>
    </source>
</evidence>
<dbReference type="GO" id="GO:0140663">
    <property type="term" value="F:ATP-dependent FeS chaperone activity"/>
    <property type="evidence" value="ECO:0007669"/>
    <property type="project" value="InterPro"/>
</dbReference>
<dbReference type="InterPro" id="IPR019591">
    <property type="entry name" value="Mrp/NBP35_ATP-bd"/>
</dbReference>
<gene>
    <name evidence="10" type="ORF">EQG68_00695</name>
</gene>
<keyword evidence="4 8" id="KW-0547">Nucleotide-binding</keyword>
<evidence type="ECO:0000256" key="5">
    <source>
        <dbReference type="ARBA" id="ARBA00022840"/>
    </source>
</evidence>
<dbReference type="SUPFAM" id="SSF117916">
    <property type="entry name" value="Fe-S cluster assembly (FSCA) domain-like"/>
    <property type="match status" value="1"/>
</dbReference>
<dbReference type="GO" id="GO:0016887">
    <property type="term" value="F:ATP hydrolysis activity"/>
    <property type="evidence" value="ECO:0007669"/>
    <property type="project" value="UniProtKB-UniRule"/>
</dbReference>
<dbReference type="EMBL" id="SBKQ01000001">
    <property type="protein sequence ID" value="RXR35446.1"/>
    <property type="molecule type" value="Genomic_DNA"/>
</dbReference>
<evidence type="ECO:0000256" key="6">
    <source>
        <dbReference type="ARBA" id="ARBA00023004"/>
    </source>
</evidence>
<evidence type="ECO:0000256" key="4">
    <source>
        <dbReference type="ARBA" id="ARBA00022741"/>
    </source>
</evidence>
<evidence type="ECO:0000259" key="9">
    <source>
        <dbReference type="Pfam" id="PF01883"/>
    </source>
</evidence>
<organism evidence="10 11">
    <name type="scientific">Flavobacterium piscinae</name>
    <dbReference type="NCBI Taxonomy" id="2506424"/>
    <lineage>
        <taxon>Bacteria</taxon>
        <taxon>Pseudomonadati</taxon>
        <taxon>Bacteroidota</taxon>
        <taxon>Flavobacteriia</taxon>
        <taxon>Flavobacteriales</taxon>
        <taxon>Flavobacteriaceae</taxon>
        <taxon>Flavobacterium</taxon>
    </lineage>
</organism>
<dbReference type="Pfam" id="PF10609">
    <property type="entry name" value="ParA"/>
    <property type="match status" value="1"/>
</dbReference>
<comment type="caution">
    <text evidence="10">The sequence shown here is derived from an EMBL/GenBank/DDBJ whole genome shotgun (WGS) entry which is preliminary data.</text>
</comment>
<dbReference type="GO" id="GO:0046872">
    <property type="term" value="F:metal ion binding"/>
    <property type="evidence" value="ECO:0007669"/>
    <property type="project" value="UniProtKB-KW"/>
</dbReference>
<feature type="domain" description="MIP18 family-like" evidence="9">
    <location>
        <begin position="7"/>
        <end position="76"/>
    </location>
</feature>